<dbReference type="PRINTS" id="PR00344">
    <property type="entry name" value="BCTRLSENSOR"/>
</dbReference>
<dbReference type="SMART" id="SM00388">
    <property type="entry name" value="HisKA"/>
    <property type="match status" value="1"/>
</dbReference>
<keyword evidence="8" id="KW-1185">Reference proteome</keyword>
<evidence type="ECO:0000313" key="8">
    <source>
        <dbReference type="Proteomes" id="UP000176294"/>
    </source>
</evidence>
<dbReference type="InterPro" id="IPR008979">
    <property type="entry name" value="Galactose-bd-like_sf"/>
</dbReference>
<feature type="transmembrane region" description="Helical" evidence="4">
    <location>
        <begin position="266"/>
        <end position="287"/>
    </location>
</feature>
<dbReference type="GO" id="GO:0000155">
    <property type="term" value="F:phosphorelay sensor kinase activity"/>
    <property type="evidence" value="ECO:0007669"/>
    <property type="project" value="InterPro"/>
</dbReference>
<feature type="transmembrane region" description="Helical" evidence="4">
    <location>
        <begin position="294"/>
        <end position="313"/>
    </location>
</feature>
<feature type="transmembrane region" description="Helical" evidence="4">
    <location>
        <begin position="348"/>
        <end position="374"/>
    </location>
</feature>
<feature type="chain" id="PRO_5009579097" description="histidine kinase" evidence="5">
    <location>
        <begin position="21"/>
        <end position="732"/>
    </location>
</feature>
<dbReference type="STRING" id="1908237.BEN47_11075"/>
<protein>
    <recommendedName>
        <fullName evidence="2">histidine kinase</fullName>
        <ecNumber evidence="2">2.7.13.3</ecNumber>
    </recommendedName>
</protein>
<dbReference type="InterPro" id="IPR003594">
    <property type="entry name" value="HATPase_dom"/>
</dbReference>
<proteinExistence type="predicted"/>
<keyword evidence="4" id="KW-0812">Transmembrane</keyword>
<evidence type="ECO:0000256" key="4">
    <source>
        <dbReference type="SAM" id="Phobius"/>
    </source>
</evidence>
<accession>A0A1G1T926</accession>
<dbReference type="CDD" id="cd00082">
    <property type="entry name" value="HisKA"/>
    <property type="match status" value="1"/>
</dbReference>
<comment type="catalytic activity">
    <reaction evidence="1">
        <text>ATP + protein L-histidine = ADP + protein N-phospho-L-histidine.</text>
        <dbReference type="EC" id="2.7.13.3"/>
    </reaction>
</comment>
<dbReference type="InterPro" id="IPR005467">
    <property type="entry name" value="His_kinase_dom"/>
</dbReference>
<evidence type="ECO:0000259" key="6">
    <source>
        <dbReference type="PROSITE" id="PS50109"/>
    </source>
</evidence>
<feature type="transmembrane region" description="Helical" evidence="4">
    <location>
        <begin position="319"/>
        <end position="336"/>
    </location>
</feature>
<dbReference type="InterPro" id="IPR003661">
    <property type="entry name" value="HisK_dim/P_dom"/>
</dbReference>
<sequence length="732" mass="80347">MPMRYFLLLMSLWLLAPAVAQTPNPAVLRVDSLTTKGSRNGLLLEQGWRYHVGDDPAWARPDFDERGWDTLNPARPRQELPPRLGSGMSWLRLRFRLADSLRQRAVLLQADGYGAWEIYLNGRLVQRAGIVRANPTQVPDPDKLPPVVVPAGGPVEQVLAIRFAPWQSRLLRLGTETQLLDVFLRSEAQVREQAAREVRAAMGSSVVAGIFGLLTLLHLAFFRYYPAQRANLYFAFFAGALALQCLALVIQWALSSPTLEAMLPLLFVRRLLFYLAYLWAVRALYALFGFRPGWVYKGLWLGFFAFVALTLFAKTYAGYVGALLIFLIIAELLRLTGRALRQRQRGAWMVGAGFAVILLFLVVILGAFAVSALLKVPNPLQQAPGGFNTFVSLLLYLSPALGISLYLAREFALDSQLLQVKLTEVEKLSAQTLAQEQDKQALLAAQNETLETQVAQRTGELQRSLTELRATQAQLIQKEKMASLGELTAGIAHEIQNPLNFVNNFSEVSAGLCQEAQELLATAALPAADKDELTDLLRDLEQNQAKITQHGRRAAAIVRGMLEHSRTSPGDRAPTDLNALADEYLRLAYQGLRAKDKTFNAALRTNLAPGLPDVPAVGADLGRVLLNLFGNAFYAVHQRQQAGEAGYAPTVSLSTERVDGHVAIRVTDNGTGMRPAVQAKIFQPFFTTKPSGEGTGLGLSLSYDIVTKGHGGTLSVHSTPGESTEFTITLPV</sequence>
<evidence type="ECO:0000313" key="7">
    <source>
        <dbReference type="EMBL" id="OGX87388.1"/>
    </source>
</evidence>
<dbReference type="Gene3D" id="2.60.120.260">
    <property type="entry name" value="Galactose-binding domain-like"/>
    <property type="match status" value="1"/>
</dbReference>
<evidence type="ECO:0000256" key="5">
    <source>
        <dbReference type="SAM" id="SignalP"/>
    </source>
</evidence>
<dbReference type="InterPro" id="IPR036097">
    <property type="entry name" value="HisK_dim/P_sf"/>
</dbReference>
<comment type="caution">
    <text evidence="7">The sequence shown here is derived from an EMBL/GenBank/DDBJ whole genome shotgun (WGS) entry which is preliminary data.</text>
</comment>
<evidence type="ECO:0000256" key="3">
    <source>
        <dbReference type="ARBA" id="ARBA00022553"/>
    </source>
</evidence>
<feature type="transmembrane region" description="Helical" evidence="4">
    <location>
        <begin position="200"/>
        <end position="221"/>
    </location>
</feature>
<keyword evidence="4" id="KW-1133">Transmembrane helix</keyword>
<dbReference type="SUPFAM" id="SSF49785">
    <property type="entry name" value="Galactose-binding domain-like"/>
    <property type="match status" value="1"/>
</dbReference>
<dbReference type="Gene3D" id="1.10.287.130">
    <property type="match status" value="1"/>
</dbReference>
<dbReference type="Proteomes" id="UP000176294">
    <property type="component" value="Unassembled WGS sequence"/>
</dbReference>
<dbReference type="PANTHER" id="PTHR43065:SF42">
    <property type="entry name" value="TWO-COMPONENT SENSOR PPRA"/>
    <property type="match status" value="1"/>
</dbReference>
<evidence type="ECO:0000256" key="1">
    <source>
        <dbReference type="ARBA" id="ARBA00000085"/>
    </source>
</evidence>
<dbReference type="EMBL" id="MDZB01000090">
    <property type="protein sequence ID" value="OGX87388.1"/>
    <property type="molecule type" value="Genomic_DNA"/>
</dbReference>
<dbReference type="InterPro" id="IPR036890">
    <property type="entry name" value="HATPase_C_sf"/>
</dbReference>
<dbReference type="Gene3D" id="3.30.565.10">
    <property type="entry name" value="Histidine kinase-like ATPase, C-terminal domain"/>
    <property type="match status" value="1"/>
</dbReference>
<keyword evidence="4" id="KW-0472">Membrane</keyword>
<dbReference type="AlphaFoldDB" id="A0A1G1T926"/>
<dbReference type="SMART" id="SM00387">
    <property type="entry name" value="HATPase_c"/>
    <property type="match status" value="1"/>
</dbReference>
<reference evidence="7 8" key="1">
    <citation type="submission" date="2016-08" db="EMBL/GenBank/DDBJ databases">
        <title>Hymenobacter coccineus sp. nov., Hymenobacter lapidarius sp. nov. and Hymenobacter glacialis sp. nov., isolated from Antarctic soil.</title>
        <authorList>
            <person name="Sedlacek I."/>
            <person name="Kralova S."/>
            <person name="Kyrova K."/>
            <person name="Maslanova I."/>
            <person name="Stankova E."/>
            <person name="Vrbovska V."/>
            <person name="Nemec M."/>
            <person name="Bartak M."/>
            <person name="Svec P."/>
            <person name="Busse H.-J."/>
            <person name="Pantucek R."/>
        </authorList>
    </citation>
    <scope>NUCLEOTIDE SEQUENCE [LARGE SCALE GENOMIC DNA]</scope>
    <source>
        <strain evidence="7 8">CCM 8643</strain>
    </source>
</reference>
<dbReference type="PANTHER" id="PTHR43065">
    <property type="entry name" value="SENSOR HISTIDINE KINASE"/>
    <property type="match status" value="1"/>
</dbReference>
<dbReference type="Pfam" id="PF02518">
    <property type="entry name" value="HATPase_c"/>
    <property type="match status" value="1"/>
</dbReference>
<organism evidence="7 8">
    <name type="scientific">Hymenobacter lapidarius</name>
    <dbReference type="NCBI Taxonomy" id="1908237"/>
    <lineage>
        <taxon>Bacteria</taxon>
        <taxon>Pseudomonadati</taxon>
        <taxon>Bacteroidota</taxon>
        <taxon>Cytophagia</taxon>
        <taxon>Cytophagales</taxon>
        <taxon>Hymenobacteraceae</taxon>
        <taxon>Hymenobacter</taxon>
    </lineage>
</organism>
<dbReference type="SUPFAM" id="SSF55874">
    <property type="entry name" value="ATPase domain of HSP90 chaperone/DNA topoisomerase II/histidine kinase"/>
    <property type="match status" value="1"/>
</dbReference>
<feature type="signal peptide" evidence="5">
    <location>
        <begin position="1"/>
        <end position="20"/>
    </location>
</feature>
<feature type="domain" description="Histidine kinase" evidence="6">
    <location>
        <begin position="490"/>
        <end position="732"/>
    </location>
</feature>
<feature type="transmembrane region" description="Helical" evidence="4">
    <location>
        <begin position="233"/>
        <end position="254"/>
    </location>
</feature>
<dbReference type="InterPro" id="IPR004358">
    <property type="entry name" value="Sig_transdc_His_kin-like_C"/>
</dbReference>
<gene>
    <name evidence="7" type="ORF">BEN47_11075</name>
</gene>
<keyword evidence="3" id="KW-0597">Phosphoprotein</keyword>
<evidence type="ECO:0000256" key="2">
    <source>
        <dbReference type="ARBA" id="ARBA00012438"/>
    </source>
</evidence>
<name>A0A1G1T926_9BACT</name>
<dbReference type="SUPFAM" id="SSF47384">
    <property type="entry name" value="Homodimeric domain of signal transducing histidine kinase"/>
    <property type="match status" value="1"/>
</dbReference>
<feature type="transmembrane region" description="Helical" evidence="4">
    <location>
        <begin position="386"/>
        <end position="408"/>
    </location>
</feature>
<keyword evidence="5" id="KW-0732">Signal</keyword>
<dbReference type="PROSITE" id="PS50109">
    <property type="entry name" value="HIS_KIN"/>
    <property type="match status" value="1"/>
</dbReference>
<dbReference type="EC" id="2.7.13.3" evidence="2"/>